<sequence length="71" mass="7385">MSAPGRVVVRRLVLEGVAGRDRERVATAFQAELARLLAGTPADRLPTAGSAEDLGRQAAVAVHARIVEAAP</sequence>
<name>A0A6M6JL05_9PSEU</name>
<protein>
    <submittedName>
        <fullName evidence="1">Uncharacterized protein</fullName>
    </submittedName>
</protein>
<dbReference type="RefSeq" id="WP_172161133.1">
    <property type="nucleotide sequence ID" value="NZ_CP053564.1"/>
</dbReference>
<keyword evidence="2" id="KW-1185">Reference proteome</keyword>
<reference evidence="1 2" key="1">
    <citation type="submission" date="2020-05" db="EMBL/GenBank/DDBJ databases">
        <authorList>
            <person name="Mo P."/>
        </authorList>
    </citation>
    <scope>NUCLEOTIDE SEQUENCE [LARGE SCALE GENOMIC DNA]</scope>
    <source>
        <strain evidence="1 2">Gen01</strain>
    </source>
</reference>
<dbReference type="Proteomes" id="UP000505377">
    <property type="component" value="Chromosome"/>
</dbReference>
<dbReference type="AlphaFoldDB" id="A0A6M6JL05"/>
<accession>A0A6M6JL05</accession>
<evidence type="ECO:0000313" key="1">
    <source>
        <dbReference type="EMBL" id="QJY47955.1"/>
    </source>
</evidence>
<evidence type="ECO:0000313" key="2">
    <source>
        <dbReference type="Proteomes" id="UP000505377"/>
    </source>
</evidence>
<proteinExistence type="predicted"/>
<dbReference type="KEGG" id="pbro:HOP40_20915"/>
<dbReference type="EMBL" id="CP053564">
    <property type="protein sequence ID" value="QJY47955.1"/>
    <property type="molecule type" value="Genomic_DNA"/>
</dbReference>
<gene>
    <name evidence="1" type="ORF">HOP40_20915</name>
</gene>
<organism evidence="1 2">
    <name type="scientific">Pseudonocardia broussonetiae</name>
    <dbReference type="NCBI Taxonomy" id="2736640"/>
    <lineage>
        <taxon>Bacteria</taxon>
        <taxon>Bacillati</taxon>
        <taxon>Actinomycetota</taxon>
        <taxon>Actinomycetes</taxon>
        <taxon>Pseudonocardiales</taxon>
        <taxon>Pseudonocardiaceae</taxon>
        <taxon>Pseudonocardia</taxon>
    </lineage>
</organism>